<sequence>MTRTITLAQELERLDASGLALCWEGLPEGEEDAFRGGLAAMLELPQLLEEEVLIVPGALMNATYGLTGDNAYPASLRIAVVEVPSQVRALVPVLTPRGLRFFDNLVTNDAREQHRIDGGPSGG</sequence>
<proteinExistence type="predicted"/>
<dbReference type="Proteomes" id="UP000245166">
    <property type="component" value="Unassembled WGS sequence"/>
</dbReference>
<evidence type="ECO:0000313" key="2">
    <source>
        <dbReference type="Proteomes" id="UP000245166"/>
    </source>
</evidence>
<comment type="caution">
    <text evidence="1">The sequence shown here is derived from an EMBL/GenBank/DDBJ whole genome shotgun (WGS) entry which is preliminary data.</text>
</comment>
<reference evidence="1 2" key="1">
    <citation type="submission" date="2018-03" db="EMBL/GenBank/DDBJ databases">
        <title>Genome assembly of novel Miniimonas species PCH200.</title>
        <authorList>
            <person name="Thakur V."/>
            <person name="Kumar V."/>
            <person name="Singh D."/>
        </authorList>
    </citation>
    <scope>NUCLEOTIDE SEQUENCE [LARGE SCALE GENOMIC DNA]</scope>
    <source>
        <strain evidence="1 2">PCH200</strain>
    </source>
</reference>
<organism evidence="1 2">
    <name type="scientific">Serinibacter arcticus</name>
    <dbReference type="NCBI Taxonomy" id="1655435"/>
    <lineage>
        <taxon>Bacteria</taxon>
        <taxon>Bacillati</taxon>
        <taxon>Actinomycetota</taxon>
        <taxon>Actinomycetes</taxon>
        <taxon>Micrococcales</taxon>
        <taxon>Beutenbergiaceae</taxon>
        <taxon>Serinibacter</taxon>
    </lineage>
</organism>
<name>A0A2U1ZX81_9MICO</name>
<keyword evidence="2" id="KW-1185">Reference proteome</keyword>
<dbReference type="OrthoDB" id="9780392at2"/>
<accession>A0A2U1ZX81</accession>
<gene>
    <name evidence="1" type="ORF">C8046_14040</name>
</gene>
<evidence type="ECO:0000313" key="1">
    <source>
        <dbReference type="EMBL" id="PWD51596.1"/>
    </source>
</evidence>
<dbReference type="EMBL" id="PYHR01000002">
    <property type="protein sequence ID" value="PWD51596.1"/>
    <property type="molecule type" value="Genomic_DNA"/>
</dbReference>
<dbReference type="AlphaFoldDB" id="A0A2U1ZX81"/>
<dbReference type="RefSeq" id="WP_109229976.1">
    <property type="nucleotide sequence ID" value="NZ_PYHR01000002.1"/>
</dbReference>
<protein>
    <submittedName>
        <fullName evidence="1">Uncharacterized protein</fullName>
    </submittedName>
</protein>